<dbReference type="EMBL" id="KN837116">
    <property type="protein sequence ID" value="KIJ44651.1"/>
    <property type="molecule type" value="Genomic_DNA"/>
</dbReference>
<evidence type="ECO:0000313" key="2">
    <source>
        <dbReference type="EMBL" id="KIJ44651.1"/>
    </source>
</evidence>
<evidence type="ECO:0000313" key="3">
    <source>
        <dbReference type="Proteomes" id="UP000054279"/>
    </source>
</evidence>
<feature type="compositionally biased region" description="Low complexity" evidence="1">
    <location>
        <begin position="1"/>
        <end position="14"/>
    </location>
</feature>
<dbReference type="HOGENOM" id="CLU_080793_0_0_1"/>
<dbReference type="Proteomes" id="UP000054279">
    <property type="component" value="Unassembled WGS sequence"/>
</dbReference>
<protein>
    <submittedName>
        <fullName evidence="2">Uncharacterized protein</fullName>
    </submittedName>
</protein>
<evidence type="ECO:0000256" key="1">
    <source>
        <dbReference type="SAM" id="MobiDB-lite"/>
    </source>
</evidence>
<dbReference type="AlphaFoldDB" id="A0A0C9W136"/>
<feature type="region of interest" description="Disordered" evidence="1">
    <location>
        <begin position="25"/>
        <end position="66"/>
    </location>
</feature>
<feature type="region of interest" description="Disordered" evidence="1">
    <location>
        <begin position="1"/>
        <end position="20"/>
    </location>
</feature>
<proteinExistence type="predicted"/>
<organism evidence="2 3">
    <name type="scientific">Sphaerobolus stellatus (strain SS14)</name>
    <dbReference type="NCBI Taxonomy" id="990650"/>
    <lineage>
        <taxon>Eukaryota</taxon>
        <taxon>Fungi</taxon>
        <taxon>Dikarya</taxon>
        <taxon>Basidiomycota</taxon>
        <taxon>Agaricomycotina</taxon>
        <taxon>Agaricomycetes</taxon>
        <taxon>Phallomycetidae</taxon>
        <taxon>Geastrales</taxon>
        <taxon>Sphaerobolaceae</taxon>
        <taxon>Sphaerobolus</taxon>
    </lineage>
</organism>
<keyword evidence="3" id="KW-1185">Reference proteome</keyword>
<gene>
    <name evidence="2" type="ORF">M422DRAFT_251946</name>
</gene>
<feature type="compositionally biased region" description="Low complexity" evidence="1">
    <location>
        <begin position="42"/>
        <end position="62"/>
    </location>
</feature>
<accession>A0A0C9W136</accession>
<reference evidence="2 3" key="1">
    <citation type="submission" date="2014-06" db="EMBL/GenBank/DDBJ databases">
        <title>Evolutionary Origins and Diversification of the Mycorrhizal Mutualists.</title>
        <authorList>
            <consortium name="DOE Joint Genome Institute"/>
            <consortium name="Mycorrhizal Genomics Consortium"/>
            <person name="Kohler A."/>
            <person name="Kuo A."/>
            <person name="Nagy L.G."/>
            <person name="Floudas D."/>
            <person name="Copeland A."/>
            <person name="Barry K.W."/>
            <person name="Cichocki N."/>
            <person name="Veneault-Fourrey C."/>
            <person name="LaButti K."/>
            <person name="Lindquist E.A."/>
            <person name="Lipzen A."/>
            <person name="Lundell T."/>
            <person name="Morin E."/>
            <person name="Murat C."/>
            <person name="Riley R."/>
            <person name="Ohm R."/>
            <person name="Sun H."/>
            <person name="Tunlid A."/>
            <person name="Henrissat B."/>
            <person name="Grigoriev I.V."/>
            <person name="Hibbett D.S."/>
            <person name="Martin F."/>
        </authorList>
    </citation>
    <scope>NUCLEOTIDE SEQUENCE [LARGE SCALE GENOMIC DNA]</scope>
    <source>
        <strain evidence="2 3">SS14</strain>
    </source>
</reference>
<sequence>MSYQSSRSESRSLSPVHVVASHDIQTLPDADAVPDQGSLTGTSVSRTTSSRRSSSRSVSRTRSYYHNEPHNGGKIYVKYILQSTIPGGADRVAVSALTSNYQDALRDAIAVLGWYMPQLTVDNSILRVREYRNIMNNTEWVWADISPQYWSPLIVHKDEIGIFLKERTSTVCESEFIHGNIVLTYGRSHLGETLWTKVPKDNILYMKRPTKYEEANMLVLQCFAHHWKVFQNALKDFNDGKKRFIYYCFPAKPGQRESMHNRETWVSMPEEAYRNPDIWRSFVPRAGAALGVMLQ</sequence>
<name>A0A0C9W136_SPHS4</name>